<dbReference type="Gene3D" id="3.40.50.300">
    <property type="entry name" value="P-loop containing nucleotide triphosphate hydrolases"/>
    <property type="match status" value="1"/>
</dbReference>
<dbReference type="InterPro" id="IPR003439">
    <property type="entry name" value="ABC_transporter-like_ATP-bd"/>
</dbReference>
<dbReference type="Proteomes" id="UP000657931">
    <property type="component" value="Unassembled WGS sequence"/>
</dbReference>
<dbReference type="PIRSF" id="PIRSF036612">
    <property type="entry name" value="ABC_ATP_LytTR"/>
    <property type="match status" value="1"/>
</dbReference>
<evidence type="ECO:0000313" key="3">
    <source>
        <dbReference type="EMBL" id="MBD7937428.1"/>
    </source>
</evidence>
<dbReference type="RefSeq" id="WP_191813642.1">
    <property type="nucleotide sequence ID" value="NZ_JACSQT010000004.1"/>
</dbReference>
<keyword evidence="4" id="KW-1185">Reference proteome</keyword>
<dbReference type="PROSITE" id="PS50930">
    <property type="entry name" value="HTH_LYTTR"/>
    <property type="match status" value="1"/>
</dbReference>
<protein>
    <submittedName>
        <fullName evidence="3">LytTR family transcriptional regulator DNA-binding domain-containing protein</fullName>
    </submittedName>
</protein>
<evidence type="ECO:0000313" key="4">
    <source>
        <dbReference type="Proteomes" id="UP000657931"/>
    </source>
</evidence>
<dbReference type="Pfam" id="PF00005">
    <property type="entry name" value="ABC_tran"/>
    <property type="match status" value="1"/>
</dbReference>
<feature type="domain" description="ABC transporter" evidence="1">
    <location>
        <begin position="4"/>
        <end position="228"/>
    </location>
</feature>
<reference evidence="3 4" key="1">
    <citation type="submission" date="2020-08" db="EMBL/GenBank/DDBJ databases">
        <title>A Genomic Blueprint of the Chicken Gut Microbiome.</title>
        <authorList>
            <person name="Gilroy R."/>
            <person name="Ravi A."/>
            <person name="Getino M."/>
            <person name="Pursley I."/>
            <person name="Horton D.L."/>
            <person name="Alikhan N.-F."/>
            <person name="Baker D."/>
            <person name="Gharbi K."/>
            <person name="Hall N."/>
            <person name="Watson M."/>
            <person name="Adriaenssens E.M."/>
            <person name="Foster-Nyarko E."/>
            <person name="Jarju S."/>
            <person name="Secka A."/>
            <person name="Antonio M."/>
            <person name="Oren A."/>
            <person name="Chaudhuri R."/>
            <person name="La Ragione R.M."/>
            <person name="Hildebrand F."/>
            <person name="Pallen M.J."/>
        </authorList>
    </citation>
    <scope>NUCLEOTIDE SEQUENCE [LARGE SCALE GENOMIC DNA]</scope>
    <source>
        <strain evidence="3 4">Sa5YUA1</strain>
    </source>
</reference>
<gene>
    <name evidence="3" type="ORF">H9655_10370</name>
</gene>
<dbReference type="InterPro" id="IPR007492">
    <property type="entry name" value="LytTR_DNA-bd_dom"/>
</dbReference>
<keyword evidence="3" id="KW-0238">DNA-binding</keyword>
<name>A0ABR8QPF3_9BACI</name>
<dbReference type="GO" id="GO:0003677">
    <property type="term" value="F:DNA binding"/>
    <property type="evidence" value="ECO:0007669"/>
    <property type="project" value="UniProtKB-KW"/>
</dbReference>
<dbReference type="PROSITE" id="PS50893">
    <property type="entry name" value="ABC_TRANSPORTER_2"/>
    <property type="match status" value="1"/>
</dbReference>
<dbReference type="PANTHER" id="PTHR43038">
    <property type="entry name" value="ATP-BINDING CASSETTE, SUB-FAMILY H, MEMBER 1"/>
    <property type="match status" value="1"/>
</dbReference>
<feature type="domain" description="HTH LytTR-type" evidence="2">
    <location>
        <begin position="258"/>
        <end position="364"/>
    </location>
</feature>
<proteinExistence type="predicted"/>
<dbReference type="InterPro" id="IPR012046">
    <property type="entry name" value="LytTR_ABC"/>
</dbReference>
<dbReference type="EMBL" id="JACSQT010000004">
    <property type="protein sequence ID" value="MBD7937428.1"/>
    <property type="molecule type" value="Genomic_DNA"/>
</dbReference>
<dbReference type="SMART" id="SM00850">
    <property type="entry name" value="LytTR"/>
    <property type="match status" value="1"/>
</dbReference>
<comment type="caution">
    <text evidence="3">The sequence shown here is derived from an EMBL/GenBank/DDBJ whole genome shotgun (WGS) entry which is preliminary data.</text>
</comment>
<dbReference type="PANTHER" id="PTHR43038:SF3">
    <property type="entry name" value="ABC TRANSPORTER G FAMILY MEMBER 20 ISOFORM X1"/>
    <property type="match status" value="1"/>
</dbReference>
<sequence>MKLLQMNQLEKTIGNTIIFPKFDLTLHRNEIVALQCHNDVGKHLIMMMIGKNHISNGQILLEDTELNKHFKSLSNRIGLSLLDDALYDRLTPREFLTFYKNLHDVNIEIDTLLQKINLIDKGNTKISKLTFSEKKRLHLGRAILHQPDLLILEEPDQNIDIESKITLQKVLEDHKKQGKVALIITNNYESALSMTDIVYRLNEHGLKKIEVMDEENGHQDIEKEELQPQQEILPIEEAGSPSSEKIQNMNNPLRLEKIPAKVDDKIILFDPTEIVYVESNDGISHLHVNGESFPCALTLNTLFERLHPFGFFRCHRSYIVNLQKVREVITWTRNSYSLILDDAKKSSIPLSKGKLNELKEIRAYKLFTTLSLTTNDTLFSPTFLAPFTAKWLPFI</sequence>
<organism evidence="3 4">
    <name type="scientific">Cytobacillus stercorigallinarum</name>
    <dbReference type="NCBI Taxonomy" id="2762240"/>
    <lineage>
        <taxon>Bacteria</taxon>
        <taxon>Bacillati</taxon>
        <taxon>Bacillota</taxon>
        <taxon>Bacilli</taxon>
        <taxon>Bacillales</taxon>
        <taxon>Bacillaceae</taxon>
        <taxon>Cytobacillus</taxon>
    </lineage>
</organism>
<evidence type="ECO:0000259" key="2">
    <source>
        <dbReference type="PROSITE" id="PS50930"/>
    </source>
</evidence>
<dbReference type="Pfam" id="PF04397">
    <property type="entry name" value="LytTR"/>
    <property type="match status" value="1"/>
</dbReference>
<accession>A0ABR8QPF3</accession>
<evidence type="ECO:0000259" key="1">
    <source>
        <dbReference type="PROSITE" id="PS50893"/>
    </source>
</evidence>
<dbReference type="Gene3D" id="2.40.50.1020">
    <property type="entry name" value="LytTr DNA-binding domain"/>
    <property type="match status" value="1"/>
</dbReference>
<dbReference type="InterPro" id="IPR027417">
    <property type="entry name" value="P-loop_NTPase"/>
</dbReference>
<dbReference type="SUPFAM" id="SSF52540">
    <property type="entry name" value="P-loop containing nucleoside triphosphate hydrolases"/>
    <property type="match status" value="1"/>
</dbReference>